<dbReference type="Pfam" id="PF01663">
    <property type="entry name" value="Phosphodiest"/>
    <property type="match status" value="1"/>
</dbReference>
<accession>X0T797</accession>
<dbReference type="EMBL" id="BARS01004771">
    <property type="protein sequence ID" value="GAF83211.1"/>
    <property type="molecule type" value="Genomic_DNA"/>
</dbReference>
<sequence>IKQGRPKTLVLSEKEAILSPPIWCSMFSGKTQKEHGHKKYVVNGELQAREDIKVDFVWDILDKKGVKVVALQVPFVMPPYNFNCDYKPVGYGASSDLNELAQDTDGIFFKSLEILEKQKPEVLIVVFNALDRIQHFHWGEPLILSWYRKIDKILGALGKYAEKLIVISDHGFCSRGEARVQTLPDKNEKGEELKGDHHQEAILMTKNIKYEIKEHKDLFNAILAEI</sequence>
<gene>
    <name evidence="1" type="ORF">S01H1_09329</name>
</gene>
<dbReference type="InterPro" id="IPR002591">
    <property type="entry name" value="Phosphodiest/P_Trfase"/>
</dbReference>
<feature type="non-terminal residue" evidence="1">
    <location>
        <position position="1"/>
    </location>
</feature>
<protein>
    <recommendedName>
        <fullName evidence="2">PglZ domain-containing protein</fullName>
    </recommendedName>
</protein>
<dbReference type="Gene3D" id="3.40.720.10">
    <property type="entry name" value="Alkaline Phosphatase, subunit A"/>
    <property type="match status" value="1"/>
</dbReference>
<dbReference type="AlphaFoldDB" id="X0T797"/>
<proteinExistence type="predicted"/>
<organism evidence="1">
    <name type="scientific">marine sediment metagenome</name>
    <dbReference type="NCBI Taxonomy" id="412755"/>
    <lineage>
        <taxon>unclassified sequences</taxon>
        <taxon>metagenomes</taxon>
        <taxon>ecological metagenomes</taxon>
    </lineage>
</organism>
<name>X0T797_9ZZZZ</name>
<evidence type="ECO:0008006" key="2">
    <source>
        <dbReference type="Google" id="ProtNLM"/>
    </source>
</evidence>
<reference evidence="1" key="1">
    <citation type="journal article" date="2014" name="Front. Microbiol.">
        <title>High frequency of phylogenetically diverse reductive dehalogenase-homologous genes in deep subseafloor sedimentary metagenomes.</title>
        <authorList>
            <person name="Kawai M."/>
            <person name="Futagami T."/>
            <person name="Toyoda A."/>
            <person name="Takaki Y."/>
            <person name="Nishi S."/>
            <person name="Hori S."/>
            <person name="Arai W."/>
            <person name="Tsubouchi T."/>
            <person name="Morono Y."/>
            <person name="Uchiyama I."/>
            <person name="Ito T."/>
            <person name="Fujiyama A."/>
            <person name="Inagaki F."/>
            <person name="Takami H."/>
        </authorList>
    </citation>
    <scope>NUCLEOTIDE SEQUENCE</scope>
    <source>
        <strain evidence="1">Expedition CK06-06</strain>
    </source>
</reference>
<dbReference type="InterPro" id="IPR017850">
    <property type="entry name" value="Alkaline_phosphatase_core_sf"/>
</dbReference>
<dbReference type="SUPFAM" id="SSF53649">
    <property type="entry name" value="Alkaline phosphatase-like"/>
    <property type="match status" value="1"/>
</dbReference>
<comment type="caution">
    <text evidence="1">The sequence shown here is derived from an EMBL/GenBank/DDBJ whole genome shotgun (WGS) entry which is preliminary data.</text>
</comment>
<evidence type="ECO:0000313" key="1">
    <source>
        <dbReference type="EMBL" id="GAF83211.1"/>
    </source>
</evidence>